<evidence type="ECO:0000256" key="8">
    <source>
        <dbReference type="RuleBase" id="RU362110"/>
    </source>
</evidence>
<comment type="similarity">
    <text evidence="2 8">Belongs to the glycosyl hydrolase 32 family.</text>
</comment>
<evidence type="ECO:0000256" key="7">
    <source>
        <dbReference type="ARBA" id="ARBA00033367"/>
    </source>
</evidence>
<dbReference type="Pfam" id="PF08244">
    <property type="entry name" value="Glyco_hydro_32C"/>
    <property type="match status" value="1"/>
</dbReference>
<evidence type="ECO:0000259" key="10">
    <source>
        <dbReference type="Pfam" id="PF00251"/>
    </source>
</evidence>
<dbReference type="PANTHER" id="PTHR43101">
    <property type="entry name" value="BETA-FRUCTOSIDASE"/>
    <property type="match status" value="1"/>
</dbReference>
<evidence type="ECO:0000313" key="13">
    <source>
        <dbReference type="Proteomes" id="UP000619534"/>
    </source>
</evidence>
<dbReference type="SUPFAM" id="SSF49899">
    <property type="entry name" value="Concanavalin A-like lectins/glucanases"/>
    <property type="match status" value="1"/>
</dbReference>
<dbReference type="PROSITE" id="PS00609">
    <property type="entry name" value="GLYCOSYL_HYDROL_F32"/>
    <property type="match status" value="1"/>
</dbReference>
<feature type="domain" description="Glycosyl hydrolase family 32 N-terminal" evidence="10">
    <location>
        <begin position="32"/>
        <end position="333"/>
    </location>
</feature>
<dbReference type="InterPro" id="IPR013189">
    <property type="entry name" value="Glyco_hydro_32_C"/>
</dbReference>
<dbReference type="EC" id="3.2.1.26" evidence="3 8"/>
<dbReference type="InterPro" id="IPR018053">
    <property type="entry name" value="Glyco_hydro_32_AS"/>
</dbReference>
<evidence type="ECO:0000256" key="2">
    <source>
        <dbReference type="ARBA" id="ARBA00009902"/>
    </source>
</evidence>
<gene>
    <name evidence="12" type="primary">sacA</name>
    <name evidence="12" type="ORF">GCM10007216_12160</name>
</gene>
<dbReference type="Proteomes" id="UP000619534">
    <property type="component" value="Unassembled WGS sequence"/>
</dbReference>
<dbReference type="InterPro" id="IPR051214">
    <property type="entry name" value="GH32_Enzymes"/>
</dbReference>
<evidence type="ECO:0000256" key="5">
    <source>
        <dbReference type="ARBA" id="ARBA00022801"/>
    </source>
</evidence>
<dbReference type="InterPro" id="IPR013148">
    <property type="entry name" value="Glyco_hydro_32_N"/>
</dbReference>
<comment type="subcellular location">
    <subcellularLocation>
        <location evidence="9">Cytoplasm</location>
    </subcellularLocation>
</comment>
<comment type="catalytic activity">
    <reaction evidence="8">
        <text>Hydrolysis of terminal non-reducing beta-D-fructofuranoside residues in beta-D-fructofuranosides.</text>
        <dbReference type="EC" id="3.2.1.26"/>
    </reaction>
</comment>
<keyword evidence="9" id="KW-0119">Carbohydrate metabolism</keyword>
<protein>
    <recommendedName>
        <fullName evidence="4 8">Sucrose-6-phosphate hydrolase</fullName>
        <ecNumber evidence="3 8">3.2.1.26</ecNumber>
    </recommendedName>
    <alternativeName>
        <fullName evidence="7 9">Invertase</fullName>
    </alternativeName>
</protein>
<comment type="function">
    <text evidence="9">Enables the bacterium to metabolize sucrose as a sole carbon source.</text>
</comment>
<dbReference type="SMART" id="SM00640">
    <property type="entry name" value="Glyco_32"/>
    <property type="match status" value="1"/>
</dbReference>
<keyword evidence="5 8" id="KW-0378">Hydrolase</keyword>
<dbReference type="PANTHER" id="PTHR43101:SF1">
    <property type="entry name" value="BETA-FRUCTOSIDASE"/>
    <property type="match status" value="1"/>
</dbReference>
<evidence type="ECO:0000256" key="6">
    <source>
        <dbReference type="ARBA" id="ARBA00023295"/>
    </source>
</evidence>
<dbReference type="EMBL" id="BMCJ01000002">
    <property type="protein sequence ID" value="GGC83125.1"/>
    <property type="molecule type" value="Genomic_DNA"/>
</dbReference>
<dbReference type="Gene3D" id="2.60.120.560">
    <property type="entry name" value="Exo-inulinase, domain 1"/>
    <property type="match status" value="1"/>
</dbReference>
<dbReference type="GO" id="GO:0016787">
    <property type="term" value="F:hydrolase activity"/>
    <property type="evidence" value="ECO:0007669"/>
    <property type="project" value="UniProtKB-KW"/>
</dbReference>
<evidence type="ECO:0000256" key="9">
    <source>
        <dbReference type="RuleBase" id="RU365015"/>
    </source>
</evidence>
<proteinExistence type="inferred from homology"/>
<dbReference type="Pfam" id="PF00251">
    <property type="entry name" value="Glyco_hydro_32N"/>
    <property type="match status" value="1"/>
</dbReference>
<dbReference type="InterPro" id="IPR001362">
    <property type="entry name" value="Glyco_hydro_32"/>
</dbReference>
<dbReference type="CDD" id="cd18623">
    <property type="entry name" value="GH32_ScrB-like"/>
    <property type="match status" value="1"/>
</dbReference>
<keyword evidence="6 8" id="KW-0326">Glycosidase</keyword>
<dbReference type="InterPro" id="IPR023296">
    <property type="entry name" value="Glyco_hydro_beta-prop_sf"/>
</dbReference>
<name>A0ABQ1NUC4_9BACI</name>
<evidence type="ECO:0000313" key="12">
    <source>
        <dbReference type="EMBL" id="GGC83125.1"/>
    </source>
</evidence>
<reference evidence="13" key="1">
    <citation type="journal article" date="2019" name="Int. J. Syst. Evol. Microbiol.">
        <title>The Global Catalogue of Microorganisms (GCM) 10K type strain sequencing project: providing services to taxonomists for standard genome sequencing and annotation.</title>
        <authorList>
            <consortium name="The Broad Institute Genomics Platform"/>
            <consortium name="The Broad Institute Genome Sequencing Center for Infectious Disease"/>
            <person name="Wu L."/>
            <person name="Ma J."/>
        </authorList>
    </citation>
    <scope>NUCLEOTIDE SEQUENCE [LARGE SCALE GENOMIC DNA]</scope>
    <source>
        <strain evidence="13">CCM 7282</strain>
    </source>
</reference>
<evidence type="ECO:0000256" key="1">
    <source>
        <dbReference type="ARBA" id="ARBA00004914"/>
    </source>
</evidence>
<dbReference type="RefSeq" id="WP_062441467.1">
    <property type="nucleotide sequence ID" value="NZ_BMCJ01000002.1"/>
</dbReference>
<accession>A0ABQ1NUC4</accession>
<comment type="caution">
    <text evidence="12">The sequence shown here is derived from an EMBL/GenBank/DDBJ whole genome shotgun (WGS) entry which is preliminary data.</text>
</comment>
<feature type="domain" description="Glycosyl hydrolase family 32 C-terminal" evidence="11">
    <location>
        <begin position="345"/>
        <end position="469"/>
    </location>
</feature>
<dbReference type="InterPro" id="IPR006232">
    <property type="entry name" value="Suc6P_hydrolase"/>
</dbReference>
<keyword evidence="9" id="KW-0963">Cytoplasm</keyword>
<dbReference type="SUPFAM" id="SSF75005">
    <property type="entry name" value="Arabinanase/levansucrase/invertase"/>
    <property type="match status" value="1"/>
</dbReference>
<evidence type="ECO:0000256" key="3">
    <source>
        <dbReference type="ARBA" id="ARBA00012758"/>
    </source>
</evidence>
<organism evidence="12 13">
    <name type="scientific">Thalassobacillus devorans</name>
    <dbReference type="NCBI Taxonomy" id="279813"/>
    <lineage>
        <taxon>Bacteria</taxon>
        <taxon>Bacillati</taxon>
        <taxon>Bacillota</taxon>
        <taxon>Bacilli</taxon>
        <taxon>Bacillales</taxon>
        <taxon>Bacillaceae</taxon>
        <taxon>Thalassobacillus</taxon>
    </lineage>
</organism>
<keyword evidence="13" id="KW-1185">Reference proteome</keyword>
<dbReference type="InterPro" id="IPR013320">
    <property type="entry name" value="ConA-like_dom_sf"/>
</dbReference>
<evidence type="ECO:0000256" key="4">
    <source>
        <dbReference type="ARBA" id="ARBA00019623"/>
    </source>
</evidence>
<dbReference type="NCBIfam" id="TIGR01322">
    <property type="entry name" value="scrB_fam"/>
    <property type="match status" value="1"/>
</dbReference>
<comment type="pathway">
    <text evidence="1 9">Glycan biosynthesis; sucrose metabolism.</text>
</comment>
<dbReference type="Gene3D" id="2.115.10.20">
    <property type="entry name" value="Glycosyl hydrolase domain, family 43"/>
    <property type="match status" value="1"/>
</dbReference>
<evidence type="ECO:0000259" key="11">
    <source>
        <dbReference type="Pfam" id="PF08244"/>
    </source>
</evidence>
<sequence>MMNDKDLRQQAYQAVEKSLETAQEDTYRQGFHMTPPVGLLNDPNGWIQWRGKYHMYFQWMPFHTGHGAKLWGHYSSDNLVEWKLEPIALTPSDWFDKNGCYSGSAIDHNEKLKVFYTGNVRNGKGDRETYQCLAESDNGIDFVKKGVRVELPEGYTAHFRDPKVWNYDDKWYMVVGAQTLDKEGTVAFFESEDLQEWTHKGNLAGPVNGLGYMWECPDTFQLDQQDVLIFSPQGVKAQGIDFNNQYQTGYVIGKIDYENGKMEHGSFTELDRGFEFYAPQSMVDEKGRRLLVGWMGVPDQGEEHHPTIKHHWIHNLTLPRELRLEQGKLYQLPVEEMKQLRLKQLFEHEVEAEFSQSIARTSELVIETGDSLDHLELKLFDFLTLSYSKADGYVTLERPNLASGEPESRSCRLIEGIKYVQVFIDRSSVEIFINKGKEVFTTRMFADPEERLLKVKQKGNEQLKLTAWELKDNCIKQDISNWYNK</sequence>